<dbReference type="OrthoDB" id="564699at2"/>
<protein>
    <submittedName>
        <fullName evidence="1">Uncharacterized protein</fullName>
    </submittedName>
</protein>
<dbReference type="EMBL" id="CP012661">
    <property type="protein sequence ID" value="AMY69686.1"/>
    <property type="molecule type" value="Genomic_DNA"/>
</dbReference>
<gene>
    <name evidence="1" type="ORF">AKL17_2441</name>
</gene>
<evidence type="ECO:0000313" key="2">
    <source>
        <dbReference type="Proteomes" id="UP000076128"/>
    </source>
</evidence>
<accession>A0A159Z3M7</accession>
<name>A0A159Z3M7_9RHOB</name>
<dbReference type="AlphaFoldDB" id="A0A159Z3M7"/>
<proteinExistence type="predicted"/>
<reference evidence="1 2" key="1">
    <citation type="submission" date="2015-09" db="EMBL/GenBank/DDBJ databases">
        <title>Complete genome sequence of Defluviimonas alba cai42t isolated from an oilfield in Xinjiang.</title>
        <authorList>
            <person name="Geng S."/>
            <person name="Pan X."/>
            <person name="Wu X."/>
        </authorList>
    </citation>
    <scope>NUCLEOTIDE SEQUENCE [LARGE SCALE GENOMIC DNA]</scope>
    <source>
        <strain evidence="2">cai42</strain>
    </source>
</reference>
<dbReference type="KEGG" id="daa:AKL17_2441"/>
<dbReference type="Proteomes" id="UP000076128">
    <property type="component" value="Chromosome"/>
</dbReference>
<evidence type="ECO:0000313" key="1">
    <source>
        <dbReference type="EMBL" id="AMY69686.1"/>
    </source>
</evidence>
<sequence length="236" mass="24346">MTDTSQLSLPLLRASQAQKHVTMNDALMRLDGLAQLVIVSRAVSLPPTASMDGTVYAVPPGAVNAWAGHEGELAIRANGGWMFAEPKPGWRGFIRDEGVPAIHDGTEWRTGAATLAPSGAGMSFGVAQIDHVLTVGTSSTTAILIPSGAIVFGVTARVTATFTGSLSNWQLGNAGAPDRFGSGLGLDEGSWARGVLSAPMTYYEPTGLLLTATGGSFATGTVRIAVHYAELALPLA</sequence>
<organism evidence="1 2">
    <name type="scientific">Frigidibacter mobilis</name>
    <dbReference type="NCBI Taxonomy" id="1335048"/>
    <lineage>
        <taxon>Bacteria</taxon>
        <taxon>Pseudomonadati</taxon>
        <taxon>Pseudomonadota</taxon>
        <taxon>Alphaproteobacteria</taxon>
        <taxon>Rhodobacterales</taxon>
        <taxon>Paracoccaceae</taxon>
        <taxon>Frigidibacter</taxon>
    </lineage>
</organism>
<dbReference type="STRING" id="1335048.AKL17_2441"/>
<dbReference type="RefSeq" id="WP_066813587.1">
    <property type="nucleotide sequence ID" value="NZ_CP012661.1"/>
</dbReference>
<dbReference type="InterPro" id="IPR021251">
    <property type="entry name" value="DUF2793"/>
</dbReference>
<dbReference type="Pfam" id="PF10983">
    <property type="entry name" value="DUF2793"/>
    <property type="match status" value="1"/>
</dbReference>
<keyword evidence="2" id="KW-1185">Reference proteome</keyword>